<feature type="region of interest" description="Disordered" evidence="2">
    <location>
        <begin position="925"/>
        <end position="959"/>
    </location>
</feature>
<sequence length="959" mass="108445">MGVQDVDMREISDEEDAQVRSVSTSRISFPDSLMSKELEVIGEILQSIPESIRVEVGDHKVSARYKEKLSESLSKSIGELVQRVSSLKENCKVVRILHGSVANALQQRGIDSEQEWEQYLATIERDGELLAEICEILNTDVLQIVKVVRQVKHKADAYDEEEENGGVKLNGELLQRVSGERQDNAKLHEVQLQETPKREQIGASCAHDWKRCVATSSEGTREAAGQQINLEVLNCLQSLSCVDPGIYKGKSNENFKEFVRRFRRKYQRAVLGDQTLVEILGDDHLGGRAKSVFLSLPVEVKNRGFDEVIKEMGKLLSEDSVAGRIRAIAELRDMKMRPNQDVADFCVALEKLGRKANPEGSIEDRSLEFAQILLANLKHWPEHVQLLGALQRVTPEKAYEEVKQLALSMELSKKLYEPIEEHAQNRRWDWKGRSMLYSNSGIQKKHERENEVRSYRARTPEREERFEGKDRSRFDGYERYLYEDRVERRERKYSNGTNTEARKCFSCSEWGHISRECPLKREQVREVVQNPTTTVEHANGRRISQILNSARSLGVKATCRGLGAQPLIGHKVSAWTNLLGSRTSAILDTGSMISIIPVGILAQAKRKGFDVDSLKVIDDEEMEFVYDASGNRMDFLGAVKIPVALEGGKSSVVAFHIVDRRDEVVLGTNSLTDLGVELRVGRQCEVNKLSQDGQRFETVTVAKRVDTLPHGATVVPARCATTGDREGILLSSRKEIQHGWCKIRNQQSVVQVANTRVSKAVGAVESIGQRGSKRRKGSWEDMDPVEQDNPIEGLSCADKQELFKQRKVSSPREEETRARERCMLKNFTDASAVQDRGLTQIKLSRAKRRRKSAKVRENKQIVPYFSEPTLTSPLGKKHRCFMCSDGLWRIHYQQQFEREQFSGDLVRNIGGDVLVGGGHVRSVPSWPRRSETAYQETAHVSAGKPGYKRSGRWRPAGFR</sequence>
<dbReference type="STRING" id="53326.A0A016V5J1"/>
<dbReference type="AlphaFoldDB" id="A0A016V5J1"/>
<keyword evidence="1" id="KW-0479">Metal-binding</keyword>
<dbReference type="PROSITE" id="PS50158">
    <property type="entry name" value="ZF_CCHC"/>
    <property type="match status" value="1"/>
</dbReference>
<keyword evidence="5" id="KW-1185">Reference proteome</keyword>
<evidence type="ECO:0000256" key="2">
    <source>
        <dbReference type="SAM" id="MobiDB-lite"/>
    </source>
</evidence>
<reference evidence="5" key="1">
    <citation type="journal article" date="2015" name="Nat. Genet.">
        <title>The genome and transcriptome of the zoonotic hookworm Ancylostoma ceylanicum identify infection-specific gene families.</title>
        <authorList>
            <person name="Schwarz E.M."/>
            <person name="Hu Y."/>
            <person name="Antoshechkin I."/>
            <person name="Miller M.M."/>
            <person name="Sternberg P.W."/>
            <person name="Aroian R.V."/>
        </authorList>
    </citation>
    <scope>NUCLEOTIDE SEQUENCE</scope>
    <source>
        <strain evidence="5">HY135</strain>
    </source>
</reference>
<dbReference type="Gene3D" id="4.10.60.10">
    <property type="entry name" value="Zinc finger, CCHC-type"/>
    <property type="match status" value="1"/>
</dbReference>
<keyword evidence="1" id="KW-0863">Zinc-finger</keyword>
<evidence type="ECO:0000313" key="4">
    <source>
        <dbReference type="EMBL" id="EYC22715.1"/>
    </source>
</evidence>
<dbReference type="Proteomes" id="UP000024635">
    <property type="component" value="Unassembled WGS sequence"/>
</dbReference>
<feature type="region of interest" description="Disordered" evidence="2">
    <location>
        <begin position="768"/>
        <end position="791"/>
    </location>
</feature>
<dbReference type="InterPro" id="IPR001878">
    <property type="entry name" value="Znf_CCHC"/>
</dbReference>
<dbReference type="SUPFAM" id="SSF57756">
    <property type="entry name" value="Retrovirus zinc finger-like domains"/>
    <property type="match status" value="1"/>
</dbReference>
<dbReference type="OrthoDB" id="5860093at2759"/>
<name>A0A016V5J1_9BILA</name>
<keyword evidence="1" id="KW-0862">Zinc</keyword>
<proteinExistence type="predicted"/>
<organism evidence="4 5">
    <name type="scientific">Ancylostoma ceylanicum</name>
    <dbReference type="NCBI Taxonomy" id="53326"/>
    <lineage>
        <taxon>Eukaryota</taxon>
        <taxon>Metazoa</taxon>
        <taxon>Ecdysozoa</taxon>
        <taxon>Nematoda</taxon>
        <taxon>Chromadorea</taxon>
        <taxon>Rhabditida</taxon>
        <taxon>Rhabditina</taxon>
        <taxon>Rhabditomorpha</taxon>
        <taxon>Strongyloidea</taxon>
        <taxon>Ancylostomatidae</taxon>
        <taxon>Ancylostomatinae</taxon>
        <taxon>Ancylostoma</taxon>
    </lineage>
</organism>
<dbReference type="GO" id="GO:0005737">
    <property type="term" value="C:cytoplasm"/>
    <property type="evidence" value="ECO:0007669"/>
    <property type="project" value="UniProtKB-ARBA"/>
</dbReference>
<evidence type="ECO:0000259" key="3">
    <source>
        <dbReference type="PROSITE" id="PS50158"/>
    </source>
</evidence>
<comment type="caution">
    <text evidence="4">The sequence shown here is derived from an EMBL/GenBank/DDBJ whole genome shotgun (WGS) entry which is preliminary data.</text>
</comment>
<gene>
    <name evidence="4" type="primary">Acey_s0016.g2910</name>
    <name evidence="4" type="ORF">Y032_0016g2910</name>
</gene>
<evidence type="ECO:0000256" key="1">
    <source>
        <dbReference type="PROSITE-ProRule" id="PRU00047"/>
    </source>
</evidence>
<feature type="domain" description="CCHC-type" evidence="3">
    <location>
        <begin position="502"/>
        <end position="518"/>
    </location>
</feature>
<dbReference type="InterPro" id="IPR036875">
    <property type="entry name" value="Znf_CCHC_sf"/>
</dbReference>
<dbReference type="GO" id="GO:0003676">
    <property type="term" value="F:nucleic acid binding"/>
    <property type="evidence" value="ECO:0007669"/>
    <property type="project" value="InterPro"/>
</dbReference>
<dbReference type="EMBL" id="JARK01001352">
    <property type="protein sequence ID" value="EYC22715.1"/>
    <property type="molecule type" value="Genomic_DNA"/>
</dbReference>
<protein>
    <recommendedName>
        <fullName evidence="3">CCHC-type domain-containing protein</fullName>
    </recommendedName>
</protein>
<accession>A0A016V5J1</accession>
<dbReference type="GO" id="GO:0008270">
    <property type="term" value="F:zinc ion binding"/>
    <property type="evidence" value="ECO:0007669"/>
    <property type="project" value="UniProtKB-KW"/>
</dbReference>
<dbReference type="GO" id="GO:0019899">
    <property type="term" value="F:enzyme binding"/>
    <property type="evidence" value="ECO:0007669"/>
    <property type="project" value="UniProtKB-ARBA"/>
</dbReference>
<evidence type="ECO:0000313" key="5">
    <source>
        <dbReference type="Proteomes" id="UP000024635"/>
    </source>
</evidence>